<feature type="compositionally biased region" description="Basic and acidic residues" evidence="1">
    <location>
        <begin position="362"/>
        <end position="372"/>
    </location>
</feature>
<gene>
    <name evidence="2" type="ORF">P4O66_001568</name>
</gene>
<evidence type="ECO:0000313" key="2">
    <source>
        <dbReference type="EMBL" id="KAK1793849.1"/>
    </source>
</evidence>
<evidence type="ECO:0000256" key="1">
    <source>
        <dbReference type="SAM" id="MobiDB-lite"/>
    </source>
</evidence>
<protein>
    <submittedName>
        <fullName evidence="2">Uncharacterized protein</fullName>
    </submittedName>
</protein>
<dbReference type="PANTHER" id="PTHR37492">
    <property type="entry name" value="SI:CH211-171H4.7-RELATED"/>
    <property type="match status" value="1"/>
</dbReference>
<comment type="caution">
    <text evidence="2">The sequence shown here is derived from an EMBL/GenBank/DDBJ whole genome shotgun (WGS) entry which is preliminary data.</text>
</comment>
<name>A0AAD9DV25_9TELE</name>
<reference evidence="2" key="1">
    <citation type="submission" date="2023-03" db="EMBL/GenBank/DDBJ databases">
        <title>Electrophorus voltai genome.</title>
        <authorList>
            <person name="Bian C."/>
        </authorList>
    </citation>
    <scope>NUCLEOTIDE SEQUENCE</scope>
    <source>
        <strain evidence="2">CB-2022</strain>
        <tissue evidence="2">Muscle</tissue>
    </source>
</reference>
<feature type="compositionally biased region" description="Polar residues" evidence="1">
    <location>
        <begin position="376"/>
        <end position="400"/>
    </location>
</feature>
<proteinExistence type="predicted"/>
<dbReference type="Proteomes" id="UP001239994">
    <property type="component" value="Unassembled WGS sequence"/>
</dbReference>
<feature type="region of interest" description="Disordered" evidence="1">
    <location>
        <begin position="361"/>
        <end position="454"/>
    </location>
</feature>
<dbReference type="PANTHER" id="PTHR37492:SF4">
    <property type="entry name" value="TSC22 DOMAIN FAMILY PROTEIN 3 ISOFORM X1"/>
    <property type="match status" value="1"/>
</dbReference>
<evidence type="ECO:0000313" key="3">
    <source>
        <dbReference type="Proteomes" id="UP001239994"/>
    </source>
</evidence>
<sequence length="454" mass="48812">MVAGAQHFRRLSYAVEKTRSFKSYYYTQRRGRPTACTDCRGATTAVLLTGLNSGDPETGISVCQYCSIRVQGLSVLLQQAQGLSVLLQQAQDLSVLLQQVQGLSVLLQGPGLSVLLQQAQGLSVLLQQVQGLSVLLQQVQGLSVLLQGPGLSVLLQQVQGLSVLLQQAQGLSVLLQQAQGLSVLLQQAQGLSVLLQQVQGLSVLLQGPGLSVLLQQVQGLSVLLQQAQSLSVLLQQAQGLSVLLQQVQGLSVLLQQVQGLSVLLQQAQGLSVLLQQVQGLSVLLQGPGLSVLLQQVQDCQYCSSRSRVSQVVSNWSDEHDNELSELKRPPQSPDLGPVQHLWNAAEREIPTTDLQQLGGVATKEEPGCEEGLRQTPGMTSSSQWRGAQFWEQQESCTTPSHPEASLRWQEENMTTHQKDKAGQDEPSGRTPDGQLINTGAAQKEEDLVVTSTAG</sequence>
<accession>A0AAD9DV25</accession>
<dbReference type="AlphaFoldDB" id="A0AAD9DV25"/>
<feature type="compositionally biased region" description="Basic and acidic residues" evidence="1">
    <location>
        <begin position="416"/>
        <end position="427"/>
    </location>
</feature>
<keyword evidence="3" id="KW-1185">Reference proteome</keyword>
<dbReference type="EMBL" id="JAROKS010000017">
    <property type="protein sequence ID" value="KAK1793849.1"/>
    <property type="molecule type" value="Genomic_DNA"/>
</dbReference>
<organism evidence="2 3">
    <name type="scientific">Electrophorus voltai</name>
    <dbReference type="NCBI Taxonomy" id="2609070"/>
    <lineage>
        <taxon>Eukaryota</taxon>
        <taxon>Metazoa</taxon>
        <taxon>Chordata</taxon>
        <taxon>Craniata</taxon>
        <taxon>Vertebrata</taxon>
        <taxon>Euteleostomi</taxon>
        <taxon>Actinopterygii</taxon>
        <taxon>Neopterygii</taxon>
        <taxon>Teleostei</taxon>
        <taxon>Ostariophysi</taxon>
        <taxon>Gymnotiformes</taxon>
        <taxon>Gymnotoidei</taxon>
        <taxon>Gymnotidae</taxon>
        <taxon>Electrophorus</taxon>
    </lineage>
</organism>